<evidence type="ECO:0000313" key="1">
    <source>
        <dbReference type="EMBL" id="PON31605.1"/>
    </source>
</evidence>
<dbReference type="AlphaFoldDB" id="A0A2P5A4Z4"/>
<gene>
    <name evidence="1" type="ORF">PanWU01x14_368600</name>
</gene>
<name>A0A2P5A4Z4_PARAD</name>
<dbReference type="EMBL" id="JXTB01000981">
    <property type="protein sequence ID" value="PON31605.1"/>
    <property type="molecule type" value="Genomic_DNA"/>
</dbReference>
<proteinExistence type="predicted"/>
<organism evidence="1 2">
    <name type="scientific">Parasponia andersonii</name>
    <name type="common">Sponia andersonii</name>
    <dbReference type="NCBI Taxonomy" id="3476"/>
    <lineage>
        <taxon>Eukaryota</taxon>
        <taxon>Viridiplantae</taxon>
        <taxon>Streptophyta</taxon>
        <taxon>Embryophyta</taxon>
        <taxon>Tracheophyta</taxon>
        <taxon>Spermatophyta</taxon>
        <taxon>Magnoliopsida</taxon>
        <taxon>eudicotyledons</taxon>
        <taxon>Gunneridae</taxon>
        <taxon>Pentapetalae</taxon>
        <taxon>rosids</taxon>
        <taxon>fabids</taxon>
        <taxon>Rosales</taxon>
        <taxon>Cannabaceae</taxon>
        <taxon>Parasponia</taxon>
    </lineage>
</organism>
<feature type="non-terminal residue" evidence="1">
    <location>
        <position position="1"/>
    </location>
</feature>
<dbReference type="Proteomes" id="UP000237105">
    <property type="component" value="Unassembled WGS sequence"/>
</dbReference>
<comment type="caution">
    <text evidence="1">The sequence shown here is derived from an EMBL/GenBank/DDBJ whole genome shotgun (WGS) entry which is preliminary data.</text>
</comment>
<accession>A0A2P5A4Z4</accession>
<protein>
    <submittedName>
        <fullName evidence="1">Uncharacterized protein</fullName>
    </submittedName>
</protein>
<sequence length="114" mass="12518">RREDFTGHGLLPSFQGHLLLEVVYVIEGVGFPLEQLEGRGREVPRPGLHLDPVGEGHLVDPLHHLLCQIIRGLAVMGPESLTQLRHNLLLLVGRRTSWASMGSSAHWPPGLEGS</sequence>
<evidence type="ECO:0000313" key="2">
    <source>
        <dbReference type="Proteomes" id="UP000237105"/>
    </source>
</evidence>
<reference evidence="2" key="1">
    <citation type="submission" date="2016-06" db="EMBL/GenBank/DDBJ databases">
        <title>Parallel loss of symbiosis genes in relatives of nitrogen-fixing non-legume Parasponia.</title>
        <authorList>
            <person name="Van Velzen R."/>
            <person name="Holmer R."/>
            <person name="Bu F."/>
            <person name="Rutten L."/>
            <person name="Van Zeijl A."/>
            <person name="Liu W."/>
            <person name="Santuari L."/>
            <person name="Cao Q."/>
            <person name="Sharma T."/>
            <person name="Shen D."/>
            <person name="Roswanjaya Y."/>
            <person name="Wardhani T."/>
            <person name="Kalhor M.S."/>
            <person name="Jansen J."/>
            <person name="Van den Hoogen J."/>
            <person name="Gungor B."/>
            <person name="Hartog M."/>
            <person name="Hontelez J."/>
            <person name="Verver J."/>
            <person name="Yang W.-C."/>
            <person name="Schijlen E."/>
            <person name="Repin R."/>
            <person name="Schilthuizen M."/>
            <person name="Schranz E."/>
            <person name="Heidstra R."/>
            <person name="Miyata K."/>
            <person name="Fedorova E."/>
            <person name="Kohlen W."/>
            <person name="Bisseling T."/>
            <person name="Smit S."/>
            <person name="Geurts R."/>
        </authorList>
    </citation>
    <scope>NUCLEOTIDE SEQUENCE [LARGE SCALE GENOMIC DNA]</scope>
    <source>
        <strain evidence="2">cv. WU1-14</strain>
    </source>
</reference>
<keyword evidence="2" id="KW-1185">Reference proteome</keyword>